<feature type="domain" description="Phospholipid/glycerol acyltransferase" evidence="1">
    <location>
        <begin position="88"/>
        <end position="196"/>
    </location>
</feature>
<dbReference type="Proteomes" id="UP001597059">
    <property type="component" value="Unassembled WGS sequence"/>
</dbReference>
<evidence type="ECO:0000259" key="1">
    <source>
        <dbReference type="Pfam" id="PF01553"/>
    </source>
</evidence>
<dbReference type="Pfam" id="PF01553">
    <property type="entry name" value="Acyltransferase"/>
    <property type="match status" value="1"/>
</dbReference>
<dbReference type="GO" id="GO:0016746">
    <property type="term" value="F:acyltransferase activity"/>
    <property type="evidence" value="ECO:0007669"/>
    <property type="project" value="UniProtKB-KW"/>
</dbReference>
<sequence>MDQFHDIRPYNDDEVAGVLDNLVNTPDFIDTIVGFKFAKWPKWTRGLLAVLVKRVLRKEVGKISDVRSFQMQVASYMERMINTTTTDVEYRGIDKLAKNEGYLFLSNHRDIAMDPAFVNYGLYLNGLDTVRIAIGDNLLRRPFVSDLMRLNKSFIVKRSVNGVREMMAAFGQLSDYITHSLTKEHSNIWIAQKEGRAKDGMDQTDPAIIKMFFMSQKKQKVSFPEAMANLKIVPVSISYEYDPCAFEKARELHQKSTTGAYEKTEFEDIDSIRKGIVGRKGKVIVTFGDVITENCDTPDAMVAEVDRQIIGHYAIQSTNIAASKMLKGEAAGDRIFEEYMETCPEELRETVLTMYANPLLQQQAKGLSESK</sequence>
<dbReference type="EMBL" id="JBHTMN010000005">
    <property type="protein sequence ID" value="MFD1382599.1"/>
    <property type="molecule type" value="Genomic_DNA"/>
</dbReference>
<keyword evidence="2" id="KW-0012">Acyltransferase</keyword>
<accession>A0ABW4AXB7</accession>
<dbReference type="InterPro" id="IPR002123">
    <property type="entry name" value="Plipid/glycerol_acylTrfase"/>
</dbReference>
<dbReference type="SUPFAM" id="SSF69593">
    <property type="entry name" value="Glycerol-3-phosphate (1)-acyltransferase"/>
    <property type="match status" value="1"/>
</dbReference>
<organism evidence="2 3">
    <name type="scientific">Rhodanobacter aciditrophus</name>
    <dbReference type="NCBI Taxonomy" id="1623218"/>
    <lineage>
        <taxon>Bacteria</taxon>
        <taxon>Pseudomonadati</taxon>
        <taxon>Pseudomonadota</taxon>
        <taxon>Gammaproteobacteria</taxon>
        <taxon>Lysobacterales</taxon>
        <taxon>Rhodanobacteraceae</taxon>
        <taxon>Rhodanobacter</taxon>
    </lineage>
</organism>
<keyword evidence="2" id="KW-0808">Transferase</keyword>
<proteinExistence type="predicted"/>
<protein>
    <submittedName>
        <fullName evidence="2">1-acyl-sn-glycerol-3-phosphate acyltransferase</fullName>
    </submittedName>
</protein>
<evidence type="ECO:0000313" key="2">
    <source>
        <dbReference type="EMBL" id="MFD1382599.1"/>
    </source>
</evidence>
<dbReference type="PANTHER" id="PTHR30068:SF3">
    <property type="entry name" value="PHOSPHOLIPID_GLYCEROL ACYLTRANSFERASE DOMAIN-CONTAINING PROTEIN"/>
    <property type="match status" value="1"/>
</dbReference>
<dbReference type="RefSeq" id="WP_377365739.1">
    <property type="nucleotide sequence ID" value="NZ_JBHTMN010000005.1"/>
</dbReference>
<dbReference type="PANTHER" id="PTHR30068">
    <property type="entry name" value="URONATE ISOMERASE"/>
    <property type="match status" value="1"/>
</dbReference>
<reference evidence="3" key="1">
    <citation type="journal article" date="2019" name="Int. J. Syst. Evol. Microbiol.">
        <title>The Global Catalogue of Microorganisms (GCM) 10K type strain sequencing project: providing services to taxonomists for standard genome sequencing and annotation.</title>
        <authorList>
            <consortium name="The Broad Institute Genomics Platform"/>
            <consortium name="The Broad Institute Genome Sequencing Center for Infectious Disease"/>
            <person name="Wu L."/>
            <person name="Ma J."/>
        </authorList>
    </citation>
    <scope>NUCLEOTIDE SEQUENCE [LARGE SCALE GENOMIC DNA]</scope>
    <source>
        <strain evidence="3">JCM 30774</strain>
    </source>
</reference>
<gene>
    <name evidence="2" type="ORF">ACFQ45_04435</name>
</gene>
<keyword evidence="3" id="KW-1185">Reference proteome</keyword>
<name>A0ABW4AXB7_9GAMM</name>
<comment type="caution">
    <text evidence="2">The sequence shown here is derived from an EMBL/GenBank/DDBJ whole genome shotgun (WGS) entry which is preliminary data.</text>
</comment>
<evidence type="ECO:0000313" key="3">
    <source>
        <dbReference type="Proteomes" id="UP001597059"/>
    </source>
</evidence>